<evidence type="ECO:0000313" key="2">
    <source>
        <dbReference type="Proteomes" id="UP000032483"/>
    </source>
</evidence>
<keyword evidence="2" id="KW-1185">Reference proteome</keyword>
<gene>
    <name evidence="1" type="ORF">TQ39_02960</name>
</gene>
<reference evidence="1" key="1">
    <citation type="submission" date="2015-02" db="EMBL/GenBank/DDBJ databases">
        <title>A novel member of the family Ruminococcaceae isolated from human feces.</title>
        <authorList>
            <person name="Shkoporov A.N."/>
            <person name="Chaplin A.V."/>
            <person name="Motuzova O.V."/>
            <person name="Kafarskaia L.I."/>
            <person name="Khokhlova E.V."/>
            <person name="Efimov B.A."/>
        </authorList>
    </citation>
    <scope>NUCLEOTIDE SEQUENCE [LARGE SCALE GENOMIC DNA]</scope>
    <source>
        <strain evidence="1">585-1</strain>
    </source>
</reference>
<proteinExistence type="predicted"/>
<name>A0A0D8J337_9FIRM</name>
<dbReference type="GeneID" id="42855596"/>
<comment type="caution">
    <text evidence="1">The sequence shown here is derived from an EMBL/GenBank/DDBJ whole genome shotgun (WGS) entry which is preliminary data.</text>
</comment>
<evidence type="ECO:0000313" key="1">
    <source>
        <dbReference type="EMBL" id="KJF41179.1"/>
    </source>
</evidence>
<dbReference type="RefSeq" id="WP_050004493.1">
    <property type="nucleotide sequence ID" value="NZ_JXXK01000002.1"/>
</dbReference>
<protein>
    <submittedName>
        <fullName evidence="1">Uncharacterized protein</fullName>
    </submittedName>
</protein>
<sequence>MAMLKIDLGLKSFEVCDTDGNTLGTIHFNPSDPGLLPRWKDAEKRVRELASTPEGEYDTADGLAMLDREVKAQIDHAFGTPVSEVFFQQVSSLAICEDGSMVLDHVLQAVEPIILEAQKTAQANSEARIKAHTGKYEGKAIGLAPEQR</sequence>
<organism evidence="1 2">
    <name type="scientific">Ruthenibacterium lactatiformans</name>
    <dbReference type="NCBI Taxonomy" id="1550024"/>
    <lineage>
        <taxon>Bacteria</taxon>
        <taxon>Bacillati</taxon>
        <taxon>Bacillota</taxon>
        <taxon>Clostridia</taxon>
        <taxon>Eubacteriales</taxon>
        <taxon>Oscillospiraceae</taxon>
        <taxon>Ruthenibacterium</taxon>
    </lineage>
</organism>
<dbReference type="AlphaFoldDB" id="A0A0D8J337"/>
<accession>A0A0D8J337</accession>
<dbReference type="Proteomes" id="UP000032483">
    <property type="component" value="Unassembled WGS sequence"/>
</dbReference>
<dbReference type="EMBL" id="JXXK01000002">
    <property type="protein sequence ID" value="KJF41179.1"/>
    <property type="molecule type" value="Genomic_DNA"/>
</dbReference>